<evidence type="ECO:0000313" key="4">
    <source>
        <dbReference type="Proteomes" id="UP000076078"/>
    </source>
</evidence>
<keyword evidence="4" id="KW-1185">Reference proteome</keyword>
<organism evidence="3 4">
    <name type="scientific">Tieghemostelium lacteum</name>
    <name type="common">Slime mold</name>
    <name type="synonym">Dictyostelium lacteum</name>
    <dbReference type="NCBI Taxonomy" id="361077"/>
    <lineage>
        <taxon>Eukaryota</taxon>
        <taxon>Amoebozoa</taxon>
        <taxon>Evosea</taxon>
        <taxon>Eumycetozoa</taxon>
        <taxon>Dictyostelia</taxon>
        <taxon>Dictyosteliales</taxon>
        <taxon>Raperosteliaceae</taxon>
        <taxon>Tieghemostelium</taxon>
    </lineage>
</organism>
<dbReference type="Proteomes" id="UP000076078">
    <property type="component" value="Unassembled WGS sequence"/>
</dbReference>
<keyword evidence="1" id="KW-0732">Signal</keyword>
<gene>
    <name evidence="3" type="ORF">DLAC_08079</name>
</gene>
<feature type="chain" id="PRO_5007593098" description="DUF6748 domain-containing protein" evidence="1">
    <location>
        <begin position="20"/>
        <end position="300"/>
    </location>
</feature>
<protein>
    <recommendedName>
        <fullName evidence="2">DUF6748 domain-containing protein</fullName>
    </recommendedName>
</protein>
<dbReference type="InParanoid" id="A0A151ZB57"/>
<reference evidence="3 4" key="1">
    <citation type="submission" date="2015-12" db="EMBL/GenBank/DDBJ databases">
        <title>Dictyostelia acquired genes for synthesis and detection of signals that induce cell-type specialization by lateral gene transfer from prokaryotes.</title>
        <authorList>
            <person name="Gloeckner G."/>
            <person name="Schaap P."/>
        </authorList>
    </citation>
    <scope>NUCLEOTIDE SEQUENCE [LARGE SCALE GENOMIC DNA]</scope>
    <source>
        <strain evidence="3 4">TK</strain>
    </source>
</reference>
<feature type="domain" description="DUF6748" evidence="2">
    <location>
        <begin position="46"/>
        <end position="168"/>
    </location>
</feature>
<name>A0A151ZB57_TIELA</name>
<dbReference type="OMA" id="IRYSRIN"/>
<dbReference type="EMBL" id="LODT01000035">
    <property type="protein sequence ID" value="KYQ91168.1"/>
    <property type="molecule type" value="Genomic_DNA"/>
</dbReference>
<sequence>MKYFIALIVLGILCSLSLGQKTDAPKPTEPASSKVGVFYYSFHPTDDIRCKRPPCPKYHVKRINSNEDKQLITDFTFESGVNKSHVVDAKPGTVVVYGYLISTKTLPPSTFLHVVRYYKELPHQVGSVERGSKYYSFKFSGIVCVTTPCPAYTAVELNTNNATNHFGILNSYANVTLFDNEWFNARIYDKEEHRLVATGYYTKEGYFQIESAFVHIPDPLTKCQPPAVAVCKPPNQVRIYTRDSNRCYVSDGCTESGACILSIPTCQPGYRLVGHPAGKFGCPAYYCDYEYLDVIPSPNK</sequence>
<evidence type="ECO:0000256" key="1">
    <source>
        <dbReference type="SAM" id="SignalP"/>
    </source>
</evidence>
<dbReference type="PANTHER" id="PTHR34411">
    <property type="entry name" value="DUF6748 DOMAIN-CONTAINING PROTEIN-RELATED"/>
    <property type="match status" value="1"/>
</dbReference>
<accession>A0A151ZB57</accession>
<dbReference type="Pfam" id="PF20533">
    <property type="entry name" value="DUF6748"/>
    <property type="match status" value="1"/>
</dbReference>
<dbReference type="InterPro" id="IPR046636">
    <property type="entry name" value="DUF6748"/>
</dbReference>
<dbReference type="AlphaFoldDB" id="A0A151ZB57"/>
<dbReference type="InterPro" id="IPR040405">
    <property type="entry name" value="DDB_G0275255-like"/>
</dbReference>
<dbReference type="OrthoDB" id="18792at2759"/>
<feature type="signal peptide" evidence="1">
    <location>
        <begin position="1"/>
        <end position="19"/>
    </location>
</feature>
<evidence type="ECO:0000313" key="3">
    <source>
        <dbReference type="EMBL" id="KYQ91168.1"/>
    </source>
</evidence>
<dbReference type="FunCoup" id="A0A151ZB57">
    <property type="interactions" value="738"/>
</dbReference>
<proteinExistence type="predicted"/>
<evidence type="ECO:0000259" key="2">
    <source>
        <dbReference type="Pfam" id="PF20533"/>
    </source>
</evidence>
<comment type="caution">
    <text evidence="3">The sequence shown here is derived from an EMBL/GenBank/DDBJ whole genome shotgun (WGS) entry which is preliminary data.</text>
</comment>